<evidence type="ECO:0000313" key="2">
    <source>
        <dbReference type="EMBL" id="GEO18048.1"/>
    </source>
</evidence>
<proteinExistence type="predicted"/>
<dbReference type="EMBL" id="BJYU01000148">
    <property type="protein sequence ID" value="GEO18048.1"/>
    <property type="molecule type" value="Genomic_DNA"/>
</dbReference>
<dbReference type="CDD" id="cd09854">
    <property type="entry name" value="PIN_VapC-like"/>
    <property type="match status" value="1"/>
</dbReference>
<reference evidence="2 3" key="1">
    <citation type="submission" date="2019-07" db="EMBL/GenBank/DDBJ databases">
        <title>Whole genome shotgun sequence of Microvirga aerophila NBRC 106136.</title>
        <authorList>
            <person name="Hosoyama A."/>
            <person name="Uohara A."/>
            <person name="Ohji S."/>
            <person name="Ichikawa N."/>
        </authorList>
    </citation>
    <scope>NUCLEOTIDE SEQUENCE [LARGE SCALE GENOMIC DNA]</scope>
    <source>
        <strain evidence="2 3">NBRC 106136</strain>
    </source>
</reference>
<dbReference type="Pfam" id="PF10130">
    <property type="entry name" value="PIN_2"/>
    <property type="match status" value="1"/>
</dbReference>
<gene>
    <name evidence="2" type="ORF">MAE02_57440</name>
</gene>
<dbReference type="AlphaFoldDB" id="A0A512C1F7"/>
<dbReference type="Gene3D" id="3.40.50.1010">
    <property type="entry name" value="5'-nuclease"/>
    <property type="match status" value="1"/>
</dbReference>
<dbReference type="InterPro" id="IPR002716">
    <property type="entry name" value="PIN_dom"/>
</dbReference>
<keyword evidence="3" id="KW-1185">Reference proteome</keyword>
<dbReference type="InterPro" id="IPR029060">
    <property type="entry name" value="PIN-like_dom_sf"/>
</dbReference>
<dbReference type="SUPFAM" id="SSF88723">
    <property type="entry name" value="PIN domain-like"/>
    <property type="match status" value="1"/>
</dbReference>
<protein>
    <recommendedName>
        <fullName evidence="1">PIN domain-containing protein</fullName>
    </recommendedName>
</protein>
<evidence type="ECO:0000313" key="3">
    <source>
        <dbReference type="Proteomes" id="UP000321085"/>
    </source>
</evidence>
<sequence>MSSPRGVSTALVVDANILVAAVLGSTTGNHLDRISGLRSLITSEAAFEEACKVVGHVRPSDLPVLESLLDLVSIVAQEDVSKEDTAAAATVLRNAPASRNGSTDDCHLLALAWTVDADLWSHDRDFAGAGWPSWSTANLLATI</sequence>
<feature type="domain" description="PIN" evidence="1">
    <location>
        <begin position="12"/>
        <end position="140"/>
    </location>
</feature>
<name>A0A512C1F7_9HYPH</name>
<accession>A0A512C1F7</accession>
<dbReference type="Proteomes" id="UP000321085">
    <property type="component" value="Unassembled WGS sequence"/>
</dbReference>
<evidence type="ECO:0000259" key="1">
    <source>
        <dbReference type="Pfam" id="PF10130"/>
    </source>
</evidence>
<dbReference type="RefSeq" id="WP_147022818.1">
    <property type="nucleotide sequence ID" value="NZ_BJYU01000148.1"/>
</dbReference>
<comment type="caution">
    <text evidence="2">The sequence shown here is derived from an EMBL/GenBank/DDBJ whole genome shotgun (WGS) entry which is preliminary data.</text>
</comment>
<organism evidence="2 3">
    <name type="scientific">Microvirga aerophila</name>
    <dbReference type="NCBI Taxonomy" id="670291"/>
    <lineage>
        <taxon>Bacteria</taxon>
        <taxon>Pseudomonadati</taxon>
        <taxon>Pseudomonadota</taxon>
        <taxon>Alphaproteobacteria</taxon>
        <taxon>Hyphomicrobiales</taxon>
        <taxon>Methylobacteriaceae</taxon>
        <taxon>Microvirga</taxon>
    </lineage>
</organism>